<dbReference type="InterPro" id="IPR001789">
    <property type="entry name" value="Sig_transdc_resp-reg_receiver"/>
</dbReference>
<accession>A0A7C2P5J1</accession>
<dbReference type="PROSITE" id="PS50110">
    <property type="entry name" value="RESPONSE_REGULATORY"/>
    <property type="match status" value="1"/>
</dbReference>
<feature type="domain" description="HD-GYP" evidence="3">
    <location>
        <begin position="122"/>
        <end position="332"/>
    </location>
</feature>
<evidence type="ECO:0000259" key="3">
    <source>
        <dbReference type="PROSITE" id="PS51832"/>
    </source>
</evidence>
<keyword evidence="1" id="KW-0597">Phosphoprotein</keyword>
<evidence type="ECO:0000313" key="4">
    <source>
        <dbReference type="EMBL" id="HEN15295.1"/>
    </source>
</evidence>
<dbReference type="CDD" id="cd17574">
    <property type="entry name" value="REC_OmpR"/>
    <property type="match status" value="1"/>
</dbReference>
<dbReference type="SUPFAM" id="SSF109604">
    <property type="entry name" value="HD-domain/PDEase-like"/>
    <property type="match status" value="1"/>
</dbReference>
<dbReference type="PANTHER" id="PTHR45228">
    <property type="entry name" value="CYCLIC DI-GMP PHOSPHODIESTERASE TM_0186-RELATED"/>
    <property type="match status" value="1"/>
</dbReference>
<gene>
    <name evidence="4" type="ORF">ENQ76_07490</name>
</gene>
<dbReference type="Pfam" id="PF00072">
    <property type="entry name" value="Response_reg"/>
    <property type="match status" value="1"/>
</dbReference>
<dbReference type="PROSITE" id="PS51832">
    <property type="entry name" value="HD_GYP"/>
    <property type="match status" value="1"/>
</dbReference>
<comment type="caution">
    <text evidence="4">The sequence shown here is derived from an EMBL/GenBank/DDBJ whole genome shotgun (WGS) entry which is preliminary data.</text>
</comment>
<dbReference type="PANTHER" id="PTHR45228:SF5">
    <property type="entry name" value="CYCLIC DI-GMP PHOSPHODIESTERASE VC_1348-RELATED"/>
    <property type="match status" value="1"/>
</dbReference>
<dbReference type="AlphaFoldDB" id="A0A7C2P5J1"/>
<feature type="modified residue" description="4-aspartylphosphate" evidence="1">
    <location>
        <position position="51"/>
    </location>
</feature>
<dbReference type="EMBL" id="DSOK01000219">
    <property type="protein sequence ID" value="HEN15295.1"/>
    <property type="molecule type" value="Genomic_DNA"/>
</dbReference>
<sequence>MRVLIAEDDAVTAELLEATLQEFGYRVTIARDGREAFHAIRSGKYRLVISDWEMPEMSGPELCRRIRQRRWSGYVYVILLTSHSGVESIVEGLDAGADDFLTKPFDPHELRVRLSVGQRILGLESRDLTIFALAKLAESRDPETGAYLERIREYCRLLAEELGRTGTLAEEIDGGYVELLYLTAPLHDIGKVGIPDRVLLKPARLTSQEFAVMKQHTLIGARTLEAVASINPEAQYLRMARDIALTHHERYDGTGYPDGLRGEQIPLCGRITALADVYDALTSRRVYKPAFSHATAVQVLREGRGTQFDPRVVDAFLELQDDFELIRARFENAPSMFDGVRLQTPDACSDAPLVSADLRDPHPLFDGSLGIS</sequence>
<name>A0A7C2P5J1_9PLAN</name>
<dbReference type="CDD" id="cd00077">
    <property type="entry name" value="HDc"/>
    <property type="match status" value="1"/>
</dbReference>
<dbReference type="SMART" id="SM00448">
    <property type="entry name" value="REC"/>
    <property type="match status" value="1"/>
</dbReference>
<dbReference type="SMART" id="SM00471">
    <property type="entry name" value="HDc"/>
    <property type="match status" value="1"/>
</dbReference>
<dbReference type="Gene3D" id="3.40.50.2300">
    <property type="match status" value="1"/>
</dbReference>
<dbReference type="Gene3D" id="1.10.3210.10">
    <property type="entry name" value="Hypothetical protein af1432"/>
    <property type="match status" value="1"/>
</dbReference>
<reference evidence="4" key="1">
    <citation type="journal article" date="2020" name="mSystems">
        <title>Genome- and Community-Level Interaction Insights into Carbon Utilization and Element Cycling Functions of Hydrothermarchaeota in Hydrothermal Sediment.</title>
        <authorList>
            <person name="Zhou Z."/>
            <person name="Liu Y."/>
            <person name="Xu W."/>
            <person name="Pan J."/>
            <person name="Luo Z.H."/>
            <person name="Li M."/>
        </authorList>
    </citation>
    <scope>NUCLEOTIDE SEQUENCE [LARGE SCALE GENOMIC DNA]</scope>
    <source>
        <strain evidence="4">SpSt-339</strain>
    </source>
</reference>
<dbReference type="InterPro" id="IPR052020">
    <property type="entry name" value="Cyclic_di-GMP/3'3'-cGAMP_PDE"/>
</dbReference>
<dbReference type="SUPFAM" id="SSF52172">
    <property type="entry name" value="CheY-like"/>
    <property type="match status" value="1"/>
</dbReference>
<organism evidence="4">
    <name type="scientific">Schlesneria paludicola</name>
    <dbReference type="NCBI Taxonomy" id="360056"/>
    <lineage>
        <taxon>Bacteria</taxon>
        <taxon>Pseudomonadati</taxon>
        <taxon>Planctomycetota</taxon>
        <taxon>Planctomycetia</taxon>
        <taxon>Planctomycetales</taxon>
        <taxon>Planctomycetaceae</taxon>
        <taxon>Schlesneria</taxon>
    </lineage>
</organism>
<proteinExistence type="predicted"/>
<dbReference type="GO" id="GO:0000160">
    <property type="term" value="P:phosphorelay signal transduction system"/>
    <property type="evidence" value="ECO:0007669"/>
    <property type="project" value="InterPro"/>
</dbReference>
<dbReference type="InterPro" id="IPR011006">
    <property type="entry name" value="CheY-like_superfamily"/>
</dbReference>
<evidence type="ECO:0000259" key="2">
    <source>
        <dbReference type="PROSITE" id="PS50110"/>
    </source>
</evidence>
<evidence type="ECO:0000256" key="1">
    <source>
        <dbReference type="PROSITE-ProRule" id="PRU00169"/>
    </source>
</evidence>
<dbReference type="InterPro" id="IPR037522">
    <property type="entry name" value="HD_GYP_dom"/>
</dbReference>
<dbReference type="Pfam" id="PF13487">
    <property type="entry name" value="HD_5"/>
    <property type="match status" value="1"/>
</dbReference>
<dbReference type="InterPro" id="IPR003607">
    <property type="entry name" value="HD/PDEase_dom"/>
</dbReference>
<feature type="domain" description="Response regulatory" evidence="2">
    <location>
        <begin position="2"/>
        <end position="118"/>
    </location>
</feature>
<protein>
    <submittedName>
        <fullName evidence="4">Response regulator</fullName>
    </submittedName>
</protein>